<evidence type="ECO:0000313" key="2">
    <source>
        <dbReference type="EMBL" id="RLV57107.1"/>
    </source>
</evidence>
<gene>
    <name evidence="2" type="ORF">D9V41_00125</name>
</gene>
<dbReference type="InterPro" id="IPR006680">
    <property type="entry name" value="Amidohydro-rel"/>
</dbReference>
<dbReference type="EMBL" id="RDBF01000001">
    <property type="protein sequence ID" value="RLV57107.1"/>
    <property type="molecule type" value="Genomic_DNA"/>
</dbReference>
<dbReference type="Gene3D" id="3.20.20.140">
    <property type="entry name" value="Metal-dependent hydrolases"/>
    <property type="match status" value="1"/>
</dbReference>
<name>A0A3L8PNV9_9ACTN</name>
<dbReference type="GO" id="GO:0016787">
    <property type="term" value="F:hydrolase activity"/>
    <property type="evidence" value="ECO:0007669"/>
    <property type="project" value="UniProtKB-KW"/>
</dbReference>
<dbReference type="SUPFAM" id="SSF51556">
    <property type="entry name" value="Metallo-dependent hydrolases"/>
    <property type="match status" value="1"/>
</dbReference>
<dbReference type="OrthoDB" id="8244441at2"/>
<protein>
    <submittedName>
        <fullName evidence="2">Amidohydrolase</fullName>
    </submittedName>
</protein>
<feature type="domain" description="Amidohydrolase-related" evidence="1">
    <location>
        <begin position="215"/>
        <end position="375"/>
    </location>
</feature>
<dbReference type="RefSeq" id="WP_121792516.1">
    <property type="nucleotide sequence ID" value="NZ_RDBF01000001.1"/>
</dbReference>
<evidence type="ECO:0000313" key="3">
    <source>
        <dbReference type="Proteomes" id="UP000282515"/>
    </source>
</evidence>
<accession>A0A3L8PNV9</accession>
<dbReference type="PANTHER" id="PTHR43383:SF2">
    <property type="entry name" value="AMIDOHYDROLASE 2 FAMILY PROTEIN"/>
    <property type="match status" value="1"/>
</dbReference>
<reference evidence="2 3" key="1">
    <citation type="submission" date="2018-10" db="EMBL/GenBank/DDBJ databases">
        <title>Aeromicrobium sp. 9W16Y-2 whole genome shotgun sequence.</title>
        <authorList>
            <person name="Li F."/>
        </authorList>
    </citation>
    <scope>NUCLEOTIDE SEQUENCE [LARGE SCALE GENOMIC DNA]</scope>
    <source>
        <strain evidence="2 3">9W16Y-2</strain>
    </source>
</reference>
<organism evidence="2 3">
    <name type="scientific">Aeromicrobium phragmitis</name>
    <dbReference type="NCBI Taxonomy" id="2478914"/>
    <lineage>
        <taxon>Bacteria</taxon>
        <taxon>Bacillati</taxon>
        <taxon>Actinomycetota</taxon>
        <taxon>Actinomycetes</taxon>
        <taxon>Propionibacteriales</taxon>
        <taxon>Nocardioidaceae</taxon>
        <taxon>Aeromicrobium</taxon>
    </lineage>
</organism>
<dbReference type="PANTHER" id="PTHR43383">
    <property type="entry name" value="NODULIN 6"/>
    <property type="match status" value="1"/>
</dbReference>
<keyword evidence="2" id="KW-0378">Hydrolase</keyword>
<keyword evidence="3" id="KW-1185">Reference proteome</keyword>
<sequence length="379" mass="41738">MSTDLEREVEELALIDHHVHGPLAGQTDDATFQNLLTESDRPLAHGTSVFHSHLGMAIINECPEVLGLDGVRTPADYLRARRDLPVAELTRTLLDASGVDEWLVDTGLGESLLMDLPTMSTVTRGSVREIARLETIAEKLVTTTTATGLHDAVIGHLDDLAPMVAGWKSVIAYRHGFDFDPTRPSRSDVITAAGRWMRAIESGASPRVSDPVLLRMLLFAACDTGLPVQLHAGYGDPDLDLHRSNPALLVDWLREVESSGSDIMLLHCYPYHREAGYLAHVFPHVYFDVGLAINYTGAASTRVIAESMELAPFTKVLYSSDAYGPPELHYLGAQLWRRGTARTLQSWIDDGGWSENDALRVARLIGRENARRVYGEAHE</sequence>
<dbReference type="Pfam" id="PF04909">
    <property type="entry name" value="Amidohydro_2"/>
    <property type="match status" value="1"/>
</dbReference>
<dbReference type="InterPro" id="IPR032466">
    <property type="entry name" value="Metal_Hydrolase"/>
</dbReference>
<evidence type="ECO:0000259" key="1">
    <source>
        <dbReference type="Pfam" id="PF04909"/>
    </source>
</evidence>
<dbReference type="AlphaFoldDB" id="A0A3L8PNV9"/>
<dbReference type="Proteomes" id="UP000282515">
    <property type="component" value="Unassembled WGS sequence"/>
</dbReference>
<proteinExistence type="predicted"/>
<comment type="caution">
    <text evidence="2">The sequence shown here is derived from an EMBL/GenBank/DDBJ whole genome shotgun (WGS) entry which is preliminary data.</text>
</comment>